<feature type="region of interest" description="Disordered" evidence="1">
    <location>
        <begin position="475"/>
        <end position="511"/>
    </location>
</feature>
<dbReference type="Gene3D" id="1.20.1250.20">
    <property type="entry name" value="MFS general substrate transporter like domains"/>
    <property type="match status" value="1"/>
</dbReference>
<evidence type="ECO:0000313" key="3">
    <source>
        <dbReference type="EMBL" id="CAE7644884.1"/>
    </source>
</evidence>
<feature type="compositionally biased region" description="Polar residues" evidence="1">
    <location>
        <begin position="259"/>
        <end position="270"/>
    </location>
</feature>
<evidence type="ECO:0000256" key="2">
    <source>
        <dbReference type="SAM" id="Phobius"/>
    </source>
</evidence>
<evidence type="ECO:0000313" key="4">
    <source>
        <dbReference type="Proteomes" id="UP000649617"/>
    </source>
</evidence>
<dbReference type="InterPro" id="IPR036259">
    <property type="entry name" value="MFS_trans_sf"/>
</dbReference>
<dbReference type="AlphaFoldDB" id="A0A812VRC9"/>
<gene>
    <name evidence="3" type="ORF">SPIL2461_LOCUS17127</name>
</gene>
<feature type="transmembrane region" description="Helical" evidence="2">
    <location>
        <begin position="44"/>
        <end position="64"/>
    </location>
</feature>
<feature type="non-terminal residue" evidence="3">
    <location>
        <position position="1"/>
    </location>
</feature>
<name>A0A812VRC9_SYMPI</name>
<feature type="region of interest" description="Disordered" evidence="1">
    <location>
        <begin position="255"/>
        <end position="280"/>
    </location>
</feature>
<feature type="transmembrane region" description="Helical" evidence="2">
    <location>
        <begin position="377"/>
        <end position="399"/>
    </location>
</feature>
<dbReference type="Proteomes" id="UP000649617">
    <property type="component" value="Unassembled WGS sequence"/>
</dbReference>
<feature type="transmembrane region" description="Helical" evidence="2">
    <location>
        <begin position="84"/>
        <end position="103"/>
    </location>
</feature>
<dbReference type="SUPFAM" id="SSF103473">
    <property type="entry name" value="MFS general substrate transporter"/>
    <property type="match status" value="1"/>
</dbReference>
<accession>A0A812VRC9</accession>
<sequence length="511" mass="55546">RVVNFNVWIFLVVAAFLIAIFVHEQYVSKNKQIWVQSVPLQRKACQILTVWASFSGFLLSAMVIPLSLDFAASLGQSATASGLYMGLSLIAGVLGTIIGRPLISETAWSQFFVRRLLITIFSFSTLMSLVLACFYNWTAKSNEVSFIWWTGIVGTCILNSVSSIPMIALTVLWTKATHPGNRTVWSFLGQCARSAGMTVGPVVFSLMSRGVIAGGEPVSPRSMMAWVYIYSVGFTLVSLSVCTFLMPTELPPVLPPATPTENEGSASQVSGEARPEELDEPDRQTVYWKMVAHFGERPFTLAAVEVSTTMMLEVLYGWDAYHCGFCFTVMCPVGIVLAVVTKVMINTGYLQESSVYFSSMIASVIGCALLFDEGHAGPATLIAAGTVIYTGAALANSIADGWGARAAKEGTSIGQAQFQLLKLLLISLTRFMGDIVGRFLVDFGGRNTYAGFQLLLCSVGAHTAYRACRPLWAKERQSKEEDEESEGVPWKFPQAPEDSPNPSEVRSPAPS</sequence>
<dbReference type="EMBL" id="CAJNIZ010042971">
    <property type="protein sequence ID" value="CAE7644884.1"/>
    <property type="molecule type" value="Genomic_DNA"/>
</dbReference>
<feature type="transmembrane region" description="Helical" evidence="2">
    <location>
        <begin position="353"/>
        <end position="371"/>
    </location>
</feature>
<keyword evidence="2" id="KW-1133">Transmembrane helix</keyword>
<feature type="transmembrane region" description="Helical" evidence="2">
    <location>
        <begin position="225"/>
        <end position="246"/>
    </location>
</feature>
<proteinExistence type="predicted"/>
<keyword evidence="2" id="KW-0472">Membrane</keyword>
<dbReference type="OrthoDB" id="423328at2759"/>
<feature type="transmembrane region" description="Helical" evidence="2">
    <location>
        <begin position="319"/>
        <end position="341"/>
    </location>
</feature>
<organism evidence="3 4">
    <name type="scientific">Symbiodinium pilosum</name>
    <name type="common">Dinoflagellate</name>
    <dbReference type="NCBI Taxonomy" id="2952"/>
    <lineage>
        <taxon>Eukaryota</taxon>
        <taxon>Sar</taxon>
        <taxon>Alveolata</taxon>
        <taxon>Dinophyceae</taxon>
        <taxon>Suessiales</taxon>
        <taxon>Symbiodiniaceae</taxon>
        <taxon>Symbiodinium</taxon>
    </lineage>
</organism>
<keyword evidence="4" id="KW-1185">Reference proteome</keyword>
<keyword evidence="2" id="KW-0812">Transmembrane</keyword>
<feature type="transmembrane region" description="Helical" evidence="2">
    <location>
        <begin position="115"/>
        <end position="137"/>
    </location>
</feature>
<protein>
    <submittedName>
        <fullName evidence="3">Uncharacterized protein</fullName>
    </submittedName>
</protein>
<comment type="caution">
    <text evidence="3">The sequence shown here is derived from an EMBL/GenBank/DDBJ whole genome shotgun (WGS) entry which is preliminary data.</text>
</comment>
<feature type="transmembrane region" description="Helical" evidence="2">
    <location>
        <begin position="149"/>
        <end position="173"/>
    </location>
</feature>
<reference evidence="3" key="1">
    <citation type="submission" date="2021-02" db="EMBL/GenBank/DDBJ databases">
        <authorList>
            <person name="Dougan E. K."/>
            <person name="Rhodes N."/>
            <person name="Thang M."/>
            <person name="Chan C."/>
        </authorList>
    </citation>
    <scope>NUCLEOTIDE SEQUENCE</scope>
</reference>
<evidence type="ECO:0000256" key="1">
    <source>
        <dbReference type="SAM" id="MobiDB-lite"/>
    </source>
</evidence>
<feature type="transmembrane region" description="Helical" evidence="2">
    <location>
        <begin position="6"/>
        <end position="23"/>
    </location>
</feature>